<feature type="region of interest" description="Disordered" evidence="1">
    <location>
        <begin position="20"/>
        <end position="130"/>
    </location>
</feature>
<reference evidence="2" key="1">
    <citation type="submission" date="2023-10" db="EMBL/GenBank/DDBJ databases">
        <authorList>
            <person name="Chen Y."/>
            <person name="Shah S."/>
            <person name="Dougan E. K."/>
            <person name="Thang M."/>
            <person name="Chan C."/>
        </authorList>
    </citation>
    <scope>NUCLEOTIDE SEQUENCE [LARGE SCALE GENOMIC DNA]</scope>
</reference>
<name>A0ABN9SKT1_9DINO</name>
<accession>A0ABN9SKT1</accession>
<feature type="non-terminal residue" evidence="2">
    <location>
        <position position="1"/>
    </location>
</feature>
<comment type="caution">
    <text evidence="2">The sequence shown here is derived from an EMBL/GenBank/DDBJ whole genome shotgun (WGS) entry which is preliminary data.</text>
</comment>
<feature type="non-terminal residue" evidence="2">
    <location>
        <position position="257"/>
    </location>
</feature>
<evidence type="ECO:0000313" key="2">
    <source>
        <dbReference type="EMBL" id="CAK0832370.1"/>
    </source>
</evidence>
<evidence type="ECO:0000256" key="1">
    <source>
        <dbReference type="SAM" id="MobiDB-lite"/>
    </source>
</evidence>
<feature type="compositionally biased region" description="Low complexity" evidence="1">
    <location>
        <begin position="115"/>
        <end position="130"/>
    </location>
</feature>
<dbReference type="EMBL" id="CAUYUJ010011669">
    <property type="protein sequence ID" value="CAK0832370.1"/>
    <property type="molecule type" value="Genomic_DNA"/>
</dbReference>
<feature type="compositionally biased region" description="Basic residues" evidence="1">
    <location>
        <begin position="67"/>
        <end position="77"/>
    </location>
</feature>
<dbReference type="Proteomes" id="UP001189429">
    <property type="component" value="Unassembled WGS sequence"/>
</dbReference>
<gene>
    <name evidence="2" type="ORF">PCOR1329_LOCUS30402</name>
</gene>
<proteinExistence type="predicted"/>
<feature type="compositionally biased region" description="Low complexity" evidence="1">
    <location>
        <begin position="218"/>
        <end position="230"/>
    </location>
</feature>
<protein>
    <submittedName>
        <fullName evidence="2">Uncharacterized protein</fullName>
    </submittedName>
</protein>
<feature type="compositionally biased region" description="Low complexity" evidence="1">
    <location>
        <begin position="25"/>
        <end position="52"/>
    </location>
</feature>
<keyword evidence="3" id="KW-1185">Reference proteome</keyword>
<sequence>DSCRCIGIDGQEGQTMVKVGGKMQGPGPRAVAAPGTTAGTRTAPGTTPRPGASRAGATLTRACAKRERLRRSPRTSRRGSLGGGRCTTPTPPAGVRITSWSPRAIPHARNTKIRSPASMTTTSAGASGRTSAACASEWRSRSSAGRSVAMAAWLTARPRDPWPAPLRSPRSAPLGRCCCSDPAPGDAPRVRGGIGGKVNGAMPARPRAWLAPAGRGGSPAAPGGPLYPAGNDWPASAPGTPGEPRSEPRSPGPFESR</sequence>
<evidence type="ECO:0000313" key="3">
    <source>
        <dbReference type="Proteomes" id="UP001189429"/>
    </source>
</evidence>
<organism evidence="2 3">
    <name type="scientific">Prorocentrum cordatum</name>
    <dbReference type="NCBI Taxonomy" id="2364126"/>
    <lineage>
        <taxon>Eukaryota</taxon>
        <taxon>Sar</taxon>
        <taxon>Alveolata</taxon>
        <taxon>Dinophyceae</taxon>
        <taxon>Prorocentrales</taxon>
        <taxon>Prorocentraceae</taxon>
        <taxon>Prorocentrum</taxon>
    </lineage>
</organism>
<feature type="region of interest" description="Disordered" evidence="1">
    <location>
        <begin position="180"/>
        <end position="257"/>
    </location>
</feature>